<dbReference type="InterPro" id="IPR002589">
    <property type="entry name" value="Macro_dom"/>
</dbReference>
<keyword evidence="3" id="KW-1185">Reference proteome</keyword>
<dbReference type="PROSITE" id="PS51154">
    <property type="entry name" value="MACRO"/>
    <property type="match status" value="1"/>
</dbReference>
<dbReference type="CDD" id="cd02907">
    <property type="entry name" value="Macro_Af1521_BAL-like"/>
    <property type="match status" value="1"/>
</dbReference>
<name>A0A0S4N7X1_9BACT</name>
<dbReference type="PANTHER" id="PTHR11106:SF111">
    <property type="entry name" value="MACRO DOMAIN-CONTAINING PROTEIN"/>
    <property type="match status" value="1"/>
</dbReference>
<dbReference type="SUPFAM" id="SSF52949">
    <property type="entry name" value="Macro domain-like"/>
    <property type="match status" value="1"/>
</dbReference>
<dbReference type="EMBL" id="FAOO01000012">
    <property type="protein sequence ID" value="CUU07056.1"/>
    <property type="molecule type" value="Genomic_DNA"/>
</dbReference>
<dbReference type="SMART" id="SM00506">
    <property type="entry name" value="A1pp"/>
    <property type="match status" value="1"/>
</dbReference>
<protein>
    <submittedName>
        <fullName evidence="2">O-acetyl-ADP-ribose deacetylase (Regulator of RNase III), contains Macro domain</fullName>
    </submittedName>
</protein>
<dbReference type="InterPro" id="IPR043472">
    <property type="entry name" value="Macro_dom-like"/>
</dbReference>
<organism evidence="2 3">
    <name type="scientific">Candidatus Thermokryptus mobilis</name>
    <dbReference type="NCBI Taxonomy" id="1643428"/>
    <lineage>
        <taxon>Bacteria</taxon>
        <taxon>Pseudomonadati</taxon>
        <taxon>Candidatus Kryptoniota</taxon>
        <taxon>Candidatus Thermokryptus</taxon>
    </lineage>
</organism>
<evidence type="ECO:0000313" key="3">
    <source>
        <dbReference type="Proteomes" id="UP000320623"/>
    </source>
</evidence>
<accession>A0A0S4N7X1</accession>
<dbReference type="RefSeq" id="WP_140945415.1">
    <property type="nucleotide sequence ID" value="NZ_FAOO01000012.1"/>
</dbReference>
<feature type="domain" description="Macro" evidence="1">
    <location>
        <begin position="3"/>
        <end position="184"/>
    </location>
</feature>
<dbReference type="PANTHER" id="PTHR11106">
    <property type="entry name" value="GANGLIOSIDE INDUCED DIFFERENTIATION ASSOCIATED PROTEIN 2-RELATED"/>
    <property type="match status" value="1"/>
</dbReference>
<dbReference type="OrthoDB" id="6194521at2"/>
<evidence type="ECO:0000259" key="1">
    <source>
        <dbReference type="PROSITE" id="PS51154"/>
    </source>
</evidence>
<proteinExistence type="predicted"/>
<sequence length="188" mass="20359">MPNKVLYETNIKGKIIRIVHGDITEEVVDAIVNAANEHLHHGGGVAGAIVRKGGYEIQEESNKIGYVPTGSAAITGAGKLPAKFVIHAVGPIWRGGTSGEDEKLESAVVSSLKIADERKLKSISFPAISAGIFGFPKERCAKILIGTVVHFLEENPDTSVEEIRFCLFDEPTLNAFVEEFKSRFQKVS</sequence>
<dbReference type="Proteomes" id="UP000320623">
    <property type="component" value="Unassembled WGS sequence"/>
</dbReference>
<dbReference type="Pfam" id="PF01661">
    <property type="entry name" value="Macro"/>
    <property type="match status" value="1"/>
</dbReference>
<dbReference type="AlphaFoldDB" id="A0A0S4N7X1"/>
<gene>
    <name evidence="2" type="ORF">JGI1_01679</name>
</gene>
<dbReference type="STRING" id="1643428.GCA_001442855_01643"/>
<reference evidence="3" key="1">
    <citation type="submission" date="2015-11" db="EMBL/GenBank/DDBJ databases">
        <authorList>
            <person name="Varghese N."/>
        </authorList>
    </citation>
    <scope>NUCLEOTIDE SEQUENCE [LARGE SCALE GENOMIC DNA]</scope>
</reference>
<dbReference type="Gene3D" id="3.40.220.10">
    <property type="entry name" value="Leucine Aminopeptidase, subunit E, domain 1"/>
    <property type="match status" value="1"/>
</dbReference>
<evidence type="ECO:0000313" key="2">
    <source>
        <dbReference type="EMBL" id="CUU07056.1"/>
    </source>
</evidence>